<dbReference type="InterPro" id="IPR001107">
    <property type="entry name" value="Band_7"/>
</dbReference>
<protein>
    <submittedName>
        <fullName evidence="4">Band 7/Mec-2 family protein, putative (Modular protein)</fullName>
    </submittedName>
</protein>
<feature type="domain" description="Band 7" evidence="3">
    <location>
        <begin position="2"/>
        <end position="173"/>
    </location>
</feature>
<evidence type="ECO:0000256" key="2">
    <source>
        <dbReference type="ARBA" id="ARBA00008164"/>
    </source>
</evidence>
<dbReference type="Gene3D" id="3.30.479.30">
    <property type="entry name" value="Band 7 domain"/>
    <property type="match status" value="1"/>
</dbReference>
<dbReference type="Proteomes" id="UP000191931">
    <property type="component" value="Unassembled WGS sequence"/>
</dbReference>
<comment type="similarity">
    <text evidence="2">Belongs to the band 7/mec-2 family.</text>
</comment>
<dbReference type="InterPro" id="IPR050710">
    <property type="entry name" value="Band7/mec-2_domain"/>
</dbReference>
<dbReference type="InterPro" id="IPR036013">
    <property type="entry name" value="Band_7/SPFH_dom_sf"/>
</dbReference>
<evidence type="ECO:0000256" key="1">
    <source>
        <dbReference type="ARBA" id="ARBA00004167"/>
    </source>
</evidence>
<dbReference type="GO" id="GO:0098552">
    <property type="term" value="C:side of membrane"/>
    <property type="evidence" value="ECO:0007669"/>
    <property type="project" value="UniProtKB-ARBA"/>
</dbReference>
<dbReference type="PRINTS" id="PR00721">
    <property type="entry name" value="STOMATIN"/>
</dbReference>
<dbReference type="CDD" id="cd08829">
    <property type="entry name" value="SPFH_paraslipin"/>
    <property type="match status" value="1"/>
</dbReference>
<dbReference type="RefSeq" id="WP_080806323.1">
    <property type="nucleotide sequence ID" value="NZ_LT828553.1"/>
</dbReference>
<evidence type="ECO:0000313" key="4">
    <source>
        <dbReference type="EMBL" id="SLM29380.1"/>
    </source>
</evidence>
<dbReference type="GO" id="GO:0005886">
    <property type="term" value="C:plasma membrane"/>
    <property type="evidence" value="ECO:0007669"/>
    <property type="project" value="UniProtKB-ARBA"/>
</dbReference>
<dbReference type="EMBL" id="FWEV01000089">
    <property type="protein sequence ID" value="SLM29380.1"/>
    <property type="molecule type" value="Genomic_DNA"/>
</dbReference>
<organism evidence="4 5">
    <name type="scientific">Desulfamplus magnetovallimortis</name>
    <dbReference type="NCBI Taxonomy" id="1246637"/>
    <lineage>
        <taxon>Bacteria</taxon>
        <taxon>Pseudomonadati</taxon>
        <taxon>Thermodesulfobacteriota</taxon>
        <taxon>Desulfobacteria</taxon>
        <taxon>Desulfobacterales</taxon>
        <taxon>Desulfobacteraceae</taxon>
        <taxon>Desulfamplus</taxon>
    </lineage>
</organism>
<dbReference type="FunFam" id="3.30.479.30:FF:000004">
    <property type="entry name" value="Putative membrane protease family, stomatin"/>
    <property type="match status" value="1"/>
</dbReference>
<sequence length="267" mass="30055">MGILISVPQSHVVVLTRFGKYSKTLTEGLRFKMPFIHKIYRVDHWNDIANKNGFEIELSEQNFNTKPNECHTKDNVPVTVDASIYWRITDVRKAVFEVDHLPEAIIDSCLNTLRSKIGSLTLDDILRTRKELNEKVTIDLSNTAQKWGININRVEIRELSTSDETAEAMRQEMAAERKRRASVLEAEGLAEATIKVAEAEAAALLHKADAEAKYIKKLSETLGEEIIGKILLAEKIMESYKSISSNPANKVFLPSNISTLMSDQLAN</sequence>
<dbReference type="OrthoDB" id="9809197at2"/>
<dbReference type="PANTHER" id="PTHR43327:SF10">
    <property type="entry name" value="STOMATIN-LIKE PROTEIN 2, MITOCHONDRIAL"/>
    <property type="match status" value="1"/>
</dbReference>
<keyword evidence="5" id="KW-1185">Reference proteome</keyword>
<dbReference type="SMART" id="SM00244">
    <property type="entry name" value="PHB"/>
    <property type="match status" value="1"/>
</dbReference>
<dbReference type="PANTHER" id="PTHR43327">
    <property type="entry name" value="STOMATIN-LIKE PROTEIN 2, MITOCHONDRIAL"/>
    <property type="match status" value="1"/>
</dbReference>
<name>A0A1W1HA62_9BACT</name>
<dbReference type="InterPro" id="IPR001972">
    <property type="entry name" value="Stomatin_HflK_fam"/>
</dbReference>
<dbReference type="AlphaFoldDB" id="A0A1W1HA62"/>
<accession>A0A1W1HA62</accession>
<gene>
    <name evidence="4" type="ORF">MTBBW1_1790005</name>
</gene>
<dbReference type="SUPFAM" id="SSF117892">
    <property type="entry name" value="Band 7/SPFH domain"/>
    <property type="match status" value="1"/>
</dbReference>
<evidence type="ECO:0000313" key="5">
    <source>
        <dbReference type="Proteomes" id="UP000191931"/>
    </source>
</evidence>
<proteinExistence type="inferred from homology"/>
<evidence type="ECO:0000259" key="3">
    <source>
        <dbReference type="SMART" id="SM00244"/>
    </source>
</evidence>
<comment type="subcellular location">
    <subcellularLocation>
        <location evidence="1">Membrane</location>
        <topology evidence="1">Single-pass membrane protein</topology>
    </subcellularLocation>
</comment>
<reference evidence="4 5" key="1">
    <citation type="submission" date="2017-03" db="EMBL/GenBank/DDBJ databases">
        <authorList>
            <person name="Afonso C.L."/>
            <person name="Miller P.J."/>
            <person name="Scott M.A."/>
            <person name="Spackman E."/>
            <person name="Goraichik I."/>
            <person name="Dimitrov K.M."/>
            <person name="Suarez D.L."/>
            <person name="Swayne D.E."/>
        </authorList>
    </citation>
    <scope>NUCLEOTIDE SEQUENCE [LARGE SCALE GENOMIC DNA]</scope>
    <source>
        <strain evidence="4">PRJEB14757</strain>
    </source>
</reference>
<dbReference type="Pfam" id="PF01145">
    <property type="entry name" value="Band_7"/>
    <property type="match status" value="1"/>
</dbReference>
<dbReference type="STRING" id="1246637.MTBBW1_1790005"/>